<reference evidence="3 4" key="1">
    <citation type="submission" date="2012-02" db="EMBL/GenBank/DDBJ databases">
        <title>Improved High-Quality Draft genome of Joostella marina DSM 19592.</title>
        <authorList>
            <consortium name="US DOE Joint Genome Institute (JGI-PGF)"/>
            <person name="Lucas S."/>
            <person name="Copeland A."/>
            <person name="Lapidus A."/>
            <person name="Bruce D."/>
            <person name="Goodwin L."/>
            <person name="Pitluck S."/>
            <person name="Peters L."/>
            <person name="Chertkov O."/>
            <person name="Ovchinnikova G."/>
            <person name="Kyrpides N."/>
            <person name="Mavromatis K."/>
            <person name="Detter J.C."/>
            <person name="Han C."/>
            <person name="Land M."/>
            <person name="Hauser L."/>
            <person name="Markowitz V."/>
            <person name="Cheng J.-F."/>
            <person name="Hugenholtz P."/>
            <person name="Woyke T."/>
            <person name="Wu D."/>
            <person name="Tindall B."/>
            <person name="Brambilla E."/>
            <person name="Klenk H.-P."/>
            <person name="Eisen J.A."/>
        </authorList>
    </citation>
    <scope>NUCLEOTIDE SEQUENCE [LARGE SCALE GENOMIC DNA]</scope>
    <source>
        <strain evidence="3 4">DSM 19592</strain>
    </source>
</reference>
<dbReference type="InterPro" id="IPR008928">
    <property type="entry name" value="6-hairpin_glycosidase_sf"/>
</dbReference>
<keyword evidence="1 3" id="KW-0378">Hydrolase</keyword>
<evidence type="ECO:0000313" key="3">
    <source>
        <dbReference type="EMBL" id="EIJ39586.1"/>
    </source>
</evidence>
<dbReference type="OrthoDB" id="428577at2"/>
<dbReference type="PANTHER" id="PTHR36845:SF1">
    <property type="entry name" value="HYDROLASE, PUTATIVE (AFU_ORTHOLOGUE AFUA_7G05090)-RELATED"/>
    <property type="match status" value="1"/>
</dbReference>
<name>I3C7J3_9FLAO</name>
<keyword evidence="4" id="KW-1185">Reference proteome</keyword>
<proteinExistence type="inferred from homology"/>
<evidence type="ECO:0000256" key="1">
    <source>
        <dbReference type="ARBA" id="ARBA00022801"/>
    </source>
</evidence>
<dbReference type="InterPro" id="IPR012341">
    <property type="entry name" value="6hp_glycosidase-like_sf"/>
</dbReference>
<dbReference type="EMBL" id="JH651379">
    <property type="protein sequence ID" value="EIJ39586.1"/>
    <property type="molecule type" value="Genomic_DNA"/>
</dbReference>
<organism evidence="3 4">
    <name type="scientific">Galbibacter orientalis DSM 19592</name>
    <dbReference type="NCBI Taxonomy" id="926559"/>
    <lineage>
        <taxon>Bacteria</taxon>
        <taxon>Pseudomonadati</taxon>
        <taxon>Bacteroidota</taxon>
        <taxon>Flavobacteriia</taxon>
        <taxon>Flavobacteriales</taxon>
        <taxon>Flavobacteriaceae</taxon>
        <taxon>Galbibacter</taxon>
    </lineage>
</organism>
<dbReference type="AlphaFoldDB" id="I3C7J3"/>
<dbReference type="PROSITE" id="PS51257">
    <property type="entry name" value="PROKAR_LIPOPROTEIN"/>
    <property type="match status" value="1"/>
</dbReference>
<evidence type="ECO:0000256" key="2">
    <source>
        <dbReference type="ARBA" id="ARBA00038358"/>
    </source>
</evidence>
<dbReference type="SUPFAM" id="SSF48208">
    <property type="entry name" value="Six-hairpin glycosidases"/>
    <property type="match status" value="1"/>
</dbReference>
<dbReference type="STRING" id="926559.JoomaDRAFT_2614"/>
<dbReference type="GO" id="GO:0000272">
    <property type="term" value="P:polysaccharide catabolic process"/>
    <property type="evidence" value="ECO:0007669"/>
    <property type="project" value="TreeGrafter"/>
</dbReference>
<dbReference type="RefSeq" id="WP_008613153.1">
    <property type="nucleotide sequence ID" value="NZ_JH651379.1"/>
</dbReference>
<dbReference type="eggNOG" id="COG4225">
    <property type="taxonomic scope" value="Bacteria"/>
</dbReference>
<dbReference type="HOGENOM" id="CLU_027158_0_0_10"/>
<gene>
    <name evidence="3" type="ORF">JoomaDRAFT_2614</name>
</gene>
<dbReference type="Proteomes" id="UP000004690">
    <property type="component" value="Unassembled WGS sequence"/>
</dbReference>
<dbReference type="GO" id="GO:0052757">
    <property type="term" value="F:chondroitin hydrolase activity"/>
    <property type="evidence" value="ECO:0007669"/>
    <property type="project" value="TreeGrafter"/>
</dbReference>
<comment type="similarity">
    <text evidence="2">Belongs to the glycosyl hydrolase 88 family.</text>
</comment>
<sequence length="396" mass="45314">MIKSLNTLITLVLVVILSACKEQKKETETVKKMDLTETITEQYNKAYPEVNKHIEDKKFIPRAIKEDSIKFVGVYDWTSAFYPGTLWHLYKITGDEKWKERATLYTEKLDTIQYWQDNHDVGFMIECSFGNGIKYGNKNYEDVIVQAAKSLSTRFNKNTGVIKSWEWSKKWEYPVIIDNMMNLELLFNATKISGDSTYYNIAITHANTTMKNHFRDNFSSYHVVDYNPKNGKIIKKNTHQGISDDSAWARGQAWGLYGFTMCYKETHNEAYLNQAKNIAAFIKNNPNLPQDKIPYWDYNAPAGNNTPRDASAAAITASALYDLATYVDQNEANEYISFADEIMTSLASPAYLAKIGTNSGFMLMHSVGSKPHGEEVDSPLNYADYYFTEALIRKNK</sequence>
<protein>
    <submittedName>
        <fullName evidence="3">Glycosyl Hydrolase Family 88</fullName>
    </submittedName>
</protein>
<dbReference type="PANTHER" id="PTHR36845">
    <property type="entry name" value="HYDROLASE, PUTATIVE (AFU_ORTHOLOGUE AFUA_7G05090)-RELATED"/>
    <property type="match status" value="1"/>
</dbReference>
<evidence type="ECO:0000313" key="4">
    <source>
        <dbReference type="Proteomes" id="UP000004690"/>
    </source>
</evidence>
<dbReference type="Gene3D" id="1.50.10.10">
    <property type="match status" value="1"/>
</dbReference>
<accession>I3C7J3</accession>
<dbReference type="InterPro" id="IPR052369">
    <property type="entry name" value="UG_Glycosaminoglycan_Hydrolase"/>
</dbReference>